<evidence type="ECO:0000256" key="1">
    <source>
        <dbReference type="ARBA" id="ARBA00000085"/>
    </source>
</evidence>
<dbReference type="Pfam" id="PF00512">
    <property type="entry name" value="HisKA"/>
    <property type="match status" value="1"/>
</dbReference>
<dbReference type="Gene3D" id="3.30.450.20">
    <property type="entry name" value="PAS domain"/>
    <property type="match status" value="1"/>
</dbReference>
<evidence type="ECO:0000256" key="5">
    <source>
        <dbReference type="ARBA" id="ARBA00022679"/>
    </source>
</evidence>
<accession>A0A509EG23</accession>
<evidence type="ECO:0000256" key="10">
    <source>
        <dbReference type="ARBA" id="ARBA00022989"/>
    </source>
</evidence>
<dbReference type="SUPFAM" id="SSF47384">
    <property type="entry name" value="Homodimeric domain of signal transducing histidine kinase"/>
    <property type="match status" value="1"/>
</dbReference>
<reference evidence="16 17" key="1">
    <citation type="submission" date="2019-06" db="EMBL/GenBank/DDBJ databases">
        <authorList>
            <person name="Rodrigo-Torres L."/>
            <person name="Arahal R. D."/>
            <person name="Lucena T."/>
        </authorList>
    </citation>
    <scope>NUCLEOTIDE SEQUENCE [LARGE SCALE GENOMIC DNA]</scope>
    <source>
        <strain evidence="16 17">SB0023/3</strain>
    </source>
</reference>
<dbReference type="CDD" id="cd00082">
    <property type="entry name" value="HisKA"/>
    <property type="match status" value="1"/>
</dbReference>
<evidence type="ECO:0000256" key="7">
    <source>
        <dbReference type="ARBA" id="ARBA00022741"/>
    </source>
</evidence>
<dbReference type="InterPro" id="IPR035965">
    <property type="entry name" value="PAS-like_dom_sf"/>
</dbReference>
<dbReference type="CDD" id="cd00130">
    <property type="entry name" value="PAS"/>
    <property type="match status" value="1"/>
</dbReference>
<evidence type="ECO:0000313" key="16">
    <source>
        <dbReference type="EMBL" id="VUD73336.1"/>
    </source>
</evidence>
<evidence type="ECO:0000256" key="11">
    <source>
        <dbReference type="ARBA" id="ARBA00023012"/>
    </source>
</evidence>
<evidence type="ECO:0000259" key="15">
    <source>
        <dbReference type="PROSITE" id="PS50112"/>
    </source>
</evidence>
<dbReference type="GO" id="GO:0016020">
    <property type="term" value="C:membrane"/>
    <property type="evidence" value="ECO:0007669"/>
    <property type="project" value="UniProtKB-SubCell"/>
</dbReference>
<dbReference type="GO" id="GO:0000155">
    <property type="term" value="F:phosphorelay sensor kinase activity"/>
    <property type="evidence" value="ECO:0007669"/>
    <property type="project" value="InterPro"/>
</dbReference>
<evidence type="ECO:0000256" key="9">
    <source>
        <dbReference type="ARBA" id="ARBA00022840"/>
    </source>
</evidence>
<dbReference type="SMART" id="SM00091">
    <property type="entry name" value="PAS"/>
    <property type="match status" value="2"/>
</dbReference>
<evidence type="ECO:0000313" key="17">
    <source>
        <dbReference type="Proteomes" id="UP000410984"/>
    </source>
</evidence>
<name>A0A509EG23_9HYPH</name>
<dbReference type="PROSITE" id="PS50109">
    <property type="entry name" value="HIS_KIN"/>
    <property type="match status" value="1"/>
</dbReference>
<dbReference type="GO" id="GO:0000156">
    <property type="term" value="F:phosphorelay response regulator activity"/>
    <property type="evidence" value="ECO:0007669"/>
    <property type="project" value="TreeGrafter"/>
</dbReference>
<keyword evidence="9" id="KW-0067">ATP-binding</keyword>
<dbReference type="Gene3D" id="3.30.565.10">
    <property type="entry name" value="Histidine kinase-like ATPase, C-terminal domain"/>
    <property type="match status" value="1"/>
</dbReference>
<keyword evidence="7" id="KW-0547">Nucleotide-binding</keyword>
<dbReference type="InterPro" id="IPR003661">
    <property type="entry name" value="HisK_dim/P_dom"/>
</dbReference>
<dbReference type="PANTHER" id="PTHR42878">
    <property type="entry name" value="TWO-COMPONENT HISTIDINE KINASE"/>
    <property type="match status" value="1"/>
</dbReference>
<keyword evidence="8 16" id="KW-0418">Kinase</keyword>
<feature type="region of interest" description="Disordered" evidence="13">
    <location>
        <begin position="152"/>
        <end position="177"/>
    </location>
</feature>
<dbReference type="Gene3D" id="1.10.287.130">
    <property type="match status" value="1"/>
</dbReference>
<dbReference type="PANTHER" id="PTHR42878:SF7">
    <property type="entry name" value="SENSOR HISTIDINE KINASE GLRK"/>
    <property type="match status" value="1"/>
</dbReference>
<dbReference type="InterPro" id="IPR013656">
    <property type="entry name" value="PAS_4"/>
</dbReference>
<evidence type="ECO:0000256" key="6">
    <source>
        <dbReference type="ARBA" id="ARBA00022692"/>
    </source>
</evidence>
<dbReference type="SUPFAM" id="SSF55785">
    <property type="entry name" value="PYP-like sensor domain (PAS domain)"/>
    <property type="match status" value="1"/>
</dbReference>
<keyword evidence="6" id="KW-0812">Transmembrane</keyword>
<dbReference type="SMART" id="SM00388">
    <property type="entry name" value="HisKA"/>
    <property type="match status" value="1"/>
</dbReference>
<dbReference type="InterPro" id="IPR004358">
    <property type="entry name" value="Sig_transdc_His_kin-like_C"/>
</dbReference>
<dbReference type="GO" id="GO:0005524">
    <property type="term" value="F:ATP binding"/>
    <property type="evidence" value="ECO:0007669"/>
    <property type="project" value="UniProtKB-KW"/>
</dbReference>
<evidence type="ECO:0000256" key="13">
    <source>
        <dbReference type="SAM" id="MobiDB-lite"/>
    </source>
</evidence>
<comment type="subcellular location">
    <subcellularLocation>
        <location evidence="2">Membrane</location>
        <topology evidence="2">Multi-pass membrane protein</topology>
    </subcellularLocation>
</comment>
<evidence type="ECO:0000256" key="8">
    <source>
        <dbReference type="ARBA" id="ARBA00022777"/>
    </source>
</evidence>
<feature type="region of interest" description="Disordered" evidence="13">
    <location>
        <begin position="417"/>
        <end position="440"/>
    </location>
</feature>
<evidence type="ECO:0000256" key="4">
    <source>
        <dbReference type="ARBA" id="ARBA00022553"/>
    </source>
</evidence>
<dbReference type="Proteomes" id="UP000410984">
    <property type="component" value="Unassembled WGS sequence"/>
</dbReference>
<keyword evidence="4" id="KW-0597">Phosphoprotein</keyword>
<dbReference type="GO" id="GO:0030295">
    <property type="term" value="F:protein kinase activator activity"/>
    <property type="evidence" value="ECO:0007669"/>
    <property type="project" value="TreeGrafter"/>
</dbReference>
<keyword evidence="17" id="KW-1185">Reference proteome</keyword>
<evidence type="ECO:0000256" key="3">
    <source>
        <dbReference type="ARBA" id="ARBA00012438"/>
    </source>
</evidence>
<feature type="domain" description="Histidine kinase" evidence="14">
    <location>
        <begin position="694"/>
        <end position="913"/>
    </location>
</feature>
<keyword evidence="12" id="KW-0472">Membrane</keyword>
<feature type="domain" description="PAS" evidence="15">
    <location>
        <begin position="584"/>
        <end position="641"/>
    </location>
</feature>
<dbReference type="InterPro" id="IPR036097">
    <property type="entry name" value="HisK_dim/P_sf"/>
</dbReference>
<dbReference type="InterPro" id="IPR000014">
    <property type="entry name" value="PAS"/>
</dbReference>
<dbReference type="InterPro" id="IPR036890">
    <property type="entry name" value="HATPase_C_sf"/>
</dbReference>
<feature type="region of interest" description="Disordered" evidence="13">
    <location>
        <begin position="340"/>
        <end position="375"/>
    </location>
</feature>
<dbReference type="Pfam" id="PF08448">
    <property type="entry name" value="PAS_4"/>
    <property type="match status" value="1"/>
</dbReference>
<dbReference type="InterPro" id="IPR050351">
    <property type="entry name" value="BphY/WalK/GraS-like"/>
</dbReference>
<feature type="compositionally biased region" description="Low complexity" evidence="13">
    <location>
        <begin position="356"/>
        <end position="375"/>
    </location>
</feature>
<dbReference type="AlphaFoldDB" id="A0A509EG23"/>
<organism evidence="16 17">
    <name type="scientific">Methylobacterium symbioticum</name>
    <dbReference type="NCBI Taxonomy" id="2584084"/>
    <lineage>
        <taxon>Bacteria</taxon>
        <taxon>Pseudomonadati</taxon>
        <taxon>Pseudomonadota</taxon>
        <taxon>Alphaproteobacteria</taxon>
        <taxon>Hyphomicrobiales</taxon>
        <taxon>Methylobacteriaceae</taxon>
        <taxon>Methylobacterium</taxon>
    </lineage>
</organism>
<dbReference type="InterPro" id="IPR003594">
    <property type="entry name" value="HATPase_dom"/>
</dbReference>
<proteinExistence type="predicted"/>
<protein>
    <recommendedName>
        <fullName evidence="3">histidine kinase</fullName>
        <ecNumber evidence="3">2.7.13.3</ecNumber>
    </recommendedName>
</protein>
<sequence length="918" mass="93357">MSRFLGIGQGSGWDGMAKGTGLDDASCSAALPAPALAAWQADSGLAAALADAASIRLVLDSDGSRVLDASEPGRQLLRRIGRPDALPAHLAGQVLRGAGPTPRLLRLRLDPRGVAPPALCRLARAEGEDGRAVFLLVVAGPLPNLRAPAIRQADLDPDPDPVAEAPPVSAPEPPPLPLPLPQPGSRFLWRTDAAGALTQISDGQDALADFVGQSWEALAQAGRVGGAAEALLAALAAQRTFRALALDLRTGTGSSVSADLSGAPVAPAGRPFVGFGGFGIVRADCEAGSDAARDAVRAEAPPAPAAPVPAAALASDPIALATMAAPFFAAWIGQTWFGEPRPAPAADAPADPPAPEALEPAASAAPEPTDAPVLADDPLLADEPAAADSPLAALPEAGLSLTEHDAFREIARALGARYAGDEEPEEAGPDGASEGRSEGASVTFFPGARPLAETEPAALLEGIPGAVLVYRGNAILAANRALLALAGYADLAALQAAGPERLFRGLPPERHAGAGEEPVTVAIEAADGTGRPVAVTCGRMVWPGGPAACLLLRPVSADDPEGRHAAEDLARRVRETRGTDALAALDAIDDGVAILDGAGRVLGLNRAASALFACDPREVVGGAFGALFPPEAVPAVQAVLDGRPADGSVTLAGRTLALRIAPLPGDRRAAVLRVPDRPDDAGGLPALASGFLGTLDRGIRTPLTGILGFADVILKEPYGPLGHPRYRAYLQDVRTSGEQVLGLVTDLIDLATIEGFGLPLAREPLPLNELIAACVAELQPEAARSRIVLRTSFGDDLAPLEADRPTIARAVRIVIANAIRLSGLGGQVIVSTTMAEAGTVALRVRDTGAGLSADEIAAALEPFAGAAAARPEIGGGLALPLMRAPVEANDGALHISSRKDEGTLVEIRLPATRAAKRA</sequence>
<dbReference type="SUPFAM" id="SSF55874">
    <property type="entry name" value="ATPase domain of HSP90 chaperone/DNA topoisomerase II/histidine kinase"/>
    <property type="match status" value="1"/>
</dbReference>
<evidence type="ECO:0000256" key="12">
    <source>
        <dbReference type="ARBA" id="ARBA00023136"/>
    </source>
</evidence>
<dbReference type="EMBL" id="CABFPH010000067">
    <property type="protein sequence ID" value="VUD73336.1"/>
    <property type="molecule type" value="Genomic_DNA"/>
</dbReference>
<dbReference type="Pfam" id="PF02518">
    <property type="entry name" value="HATPase_c"/>
    <property type="match status" value="1"/>
</dbReference>
<dbReference type="PRINTS" id="PR00344">
    <property type="entry name" value="BCTRLSENSOR"/>
</dbReference>
<keyword evidence="11" id="KW-0902">Two-component regulatory system</keyword>
<keyword evidence="10" id="KW-1133">Transmembrane helix</keyword>
<keyword evidence="5 16" id="KW-0808">Transferase</keyword>
<dbReference type="PROSITE" id="PS50112">
    <property type="entry name" value="PAS"/>
    <property type="match status" value="1"/>
</dbReference>
<feature type="compositionally biased region" description="Pro residues" evidence="13">
    <location>
        <begin position="168"/>
        <end position="177"/>
    </location>
</feature>
<gene>
    <name evidence="16" type="primary">pdhS</name>
    <name evidence="16" type="ORF">MET9862_03951</name>
</gene>
<dbReference type="InterPro" id="IPR005467">
    <property type="entry name" value="His_kinase_dom"/>
</dbReference>
<comment type="catalytic activity">
    <reaction evidence="1">
        <text>ATP + protein L-histidine = ADP + protein N-phospho-L-histidine.</text>
        <dbReference type="EC" id="2.7.13.3"/>
    </reaction>
</comment>
<evidence type="ECO:0000256" key="2">
    <source>
        <dbReference type="ARBA" id="ARBA00004141"/>
    </source>
</evidence>
<dbReference type="EC" id="2.7.13.3" evidence="3"/>
<dbReference type="Pfam" id="PF13188">
    <property type="entry name" value="PAS_8"/>
    <property type="match status" value="1"/>
</dbReference>
<dbReference type="SMART" id="SM00387">
    <property type="entry name" value="HATPase_c"/>
    <property type="match status" value="1"/>
</dbReference>
<evidence type="ECO:0000259" key="14">
    <source>
        <dbReference type="PROSITE" id="PS50109"/>
    </source>
</evidence>
<dbReference type="GO" id="GO:0007234">
    <property type="term" value="P:osmosensory signaling via phosphorelay pathway"/>
    <property type="evidence" value="ECO:0007669"/>
    <property type="project" value="TreeGrafter"/>
</dbReference>